<gene>
    <name evidence="3" type="primary">LOC106463283</name>
</gene>
<proteinExistence type="predicted"/>
<evidence type="ECO:0000259" key="1">
    <source>
        <dbReference type="Pfam" id="PF14214"/>
    </source>
</evidence>
<protein>
    <submittedName>
        <fullName evidence="3">Uncharacterized protein LOC106463283</fullName>
    </submittedName>
</protein>
<name>A0ABM1BBN2_LIMPO</name>
<feature type="domain" description="Helitron helicase-like" evidence="1">
    <location>
        <begin position="7"/>
        <end position="96"/>
    </location>
</feature>
<dbReference type="Pfam" id="PF14214">
    <property type="entry name" value="Helitron_like_N"/>
    <property type="match status" value="1"/>
</dbReference>
<keyword evidence="2" id="KW-1185">Reference proteome</keyword>
<accession>A0ABM1BBN2</accession>
<organism evidence="2 3">
    <name type="scientific">Limulus polyphemus</name>
    <name type="common">Atlantic horseshoe crab</name>
    <dbReference type="NCBI Taxonomy" id="6850"/>
    <lineage>
        <taxon>Eukaryota</taxon>
        <taxon>Metazoa</taxon>
        <taxon>Ecdysozoa</taxon>
        <taxon>Arthropoda</taxon>
        <taxon>Chelicerata</taxon>
        <taxon>Merostomata</taxon>
        <taxon>Xiphosura</taxon>
        <taxon>Limulidae</taxon>
        <taxon>Limulus</taxon>
    </lineage>
</organism>
<dbReference type="RefSeq" id="XP_013778751.1">
    <property type="nucleotide sequence ID" value="XM_013923297.1"/>
</dbReference>
<dbReference type="Proteomes" id="UP000694941">
    <property type="component" value="Unplaced"/>
</dbReference>
<sequence length="173" mass="20209">MVFPEASQDDISIARTFVKPDYFITFTCNCKWLKIKSSLFSNEKLTDRPDIWVRVFNINLEALIEDLWKNKVLGTTREFICMKEDQKRDLPHCYILFTMAYEDKPREPSHVDKVVSDEIPGNFTNPKLYDIITRYNIHGPCGPINTCSPCMKSSDENNGIKSYEKNFPKAFHR</sequence>
<dbReference type="InterPro" id="IPR025476">
    <property type="entry name" value="Helitron_helicase-like"/>
</dbReference>
<dbReference type="GeneID" id="106463283"/>
<evidence type="ECO:0000313" key="3">
    <source>
        <dbReference type="RefSeq" id="XP_013778751.1"/>
    </source>
</evidence>
<evidence type="ECO:0000313" key="2">
    <source>
        <dbReference type="Proteomes" id="UP000694941"/>
    </source>
</evidence>
<reference evidence="3" key="1">
    <citation type="submission" date="2025-08" db="UniProtKB">
        <authorList>
            <consortium name="RefSeq"/>
        </authorList>
    </citation>
    <scope>IDENTIFICATION</scope>
    <source>
        <tissue evidence="3">Muscle</tissue>
    </source>
</reference>